<evidence type="ECO:0000313" key="9">
    <source>
        <dbReference type="Proteomes" id="UP000509510"/>
    </source>
</evidence>
<dbReference type="Proteomes" id="UP000509510">
    <property type="component" value="Chromosome IV"/>
</dbReference>
<dbReference type="GO" id="GO:0005783">
    <property type="term" value="C:endoplasmic reticulum"/>
    <property type="evidence" value="ECO:0007669"/>
    <property type="project" value="UniProtKB-SubCell"/>
</dbReference>
<evidence type="ECO:0000313" key="8">
    <source>
        <dbReference type="EMBL" id="QKX60584.1"/>
    </source>
</evidence>
<evidence type="ECO:0000256" key="2">
    <source>
        <dbReference type="ARBA" id="ARBA00004240"/>
    </source>
</evidence>
<comment type="subcellular location">
    <subcellularLocation>
        <location evidence="2">Endoplasmic reticulum</location>
    </subcellularLocation>
    <subcellularLocation>
        <location evidence="3">Membrane</location>
    </subcellularLocation>
    <subcellularLocation>
        <location evidence="1">Mitochondrion</location>
    </subcellularLocation>
</comment>
<accession>A0A7H8R2H8</accession>
<name>A0A7H8R2H8_TALRU</name>
<keyword evidence="6" id="KW-0472">Membrane</keyword>
<feature type="domain" description="Fungal death-pathway protein SesB" evidence="7">
    <location>
        <begin position="267"/>
        <end position="294"/>
    </location>
</feature>
<dbReference type="InterPro" id="IPR031469">
    <property type="entry name" value="SesB_dom"/>
</dbReference>
<gene>
    <name evidence="8" type="ORF">TRUGW13939_07729</name>
</gene>
<evidence type="ECO:0000256" key="5">
    <source>
        <dbReference type="ARBA" id="ARBA00023128"/>
    </source>
</evidence>
<dbReference type="PANTHER" id="PTHR48182">
    <property type="entry name" value="PROTEIN SERAC1"/>
    <property type="match status" value="1"/>
</dbReference>
<evidence type="ECO:0000256" key="6">
    <source>
        <dbReference type="ARBA" id="ARBA00023136"/>
    </source>
</evidence>
<dbReference type="GeneID" id="55995219"/>
<dbReference type="EMBL" id="CP055901">
    <property type="protein sequence ID" value="QKX60584.1"/>
    <property type="molecule type" value="Genomic_DNA"/>
</dbReference>
<dbReference type="SUPFAM" id="SSF53474">
    <property type="entry name" value="alpha/beta-Hydrolases"/>
    <property type="match status" value="1"/>
</dbReference>
<evidence type="ECO:0000259" key="7">
    <source>
        <dbReference type="Pfam" id="PF17046"/>
    </source>
</evidence>
<sequence length="300" mass="33321">MSINIVKDSADARLDLVFVPGLKVDQGNWTSAENSIFWPEKLLPAQIPKARILAFEYDDDPTIDAFWNKRDFISRNSDDLVNSLLDERRAEKAERPVIFVAHCLGGLVVENALMRASKNEKKRQLVTCAAGLLLLGTPHYQPGTLSEAKKYFQLAQEDVPSDSELQSLSKHVLAIPQAFAEFIQANPINVESFYEGSPVAINNQEIEIVEESVAKFPGDSPDPTMLKGNHHQMSRFESEKDKDFKNVSRVLVDWVGDLPEPEEKGTTNNISNASFAGSTNYGYQLGQNTGNQTGFTFGGR</sequence>
<proteinExistence type="predicted"/>
<dbReference type="KEGG" id="trg:TRUGW13939_07729"/>
<evidence type="ECO:0000256" key="3">
    <source>
        <dbReference type="ARBA" id="ARBA00004370"/>
    </source>
</evidence>
<organism evidence="8 9">
    <name type="scientific">Talaromyces rugulosus</name>
    <name type="common">Penicillium rugulosum</name>
    <dbReference type="NCBI Taxonomy" id="121627"/>
    <lineage>
        <taxon>Eukaryota</taxon>
        <taxon>Fungi</taxon>
        <taxon>Dikarya</taxon>
        <taxon>Ascomycota</taxon>
        <taxon>Pezizomycotina</taxon>
        <taxon>Eurotiomycetes</taxon>
        <taxon>Eurotiomycetidae</taxon>
        <taxon>Eurotiales</taxon>
        <taxon>Trichocomaceae</taxon>
        <taxon>Talaromyces</taxon>
        <taxon>Talaromyces sect. Islandici</taxon>
    </lineage>
</organism>
<evidence type="ECO:0000256" key="4">
    <source>
        <dbReference type="ARBA" id="ARBA00022824"/>
    </source>
</evidence>
<dbReference type="PANTHER" id="PTHR48182:SF2">
    <property type="entry name" value="PROTEIN SERAC1"/>
    <property type="match status" value="1"/>
</dbReference>
<keyword evidence="4" id="KW-0256">Endoplasmic reticulum</keyword>
<dbReference type="AlphaFoldDB" id="A0A7H8R2H8"/>
<dbReference type="InterPro" id="IPR052374">
    <property type="entry name" value="SERAC1"/>
</dbReference>
<reference evidence="9" key="1">
    <citation type="submission" date="2020-06" db="EMBL/GenBank/DDBJ databases">
        <title>A chromosome-scale genome assembly of Talaromyces rugulosus W13939.</title>
        <authorList>
            <person name="Wang B."/>
            <person name="Guo L."/>
            <person name="Ye K."/>
            <person name="Wang L."/>
        </authorList>
    </citation>
    <scope>NUCLEOTIDE SEQUENCE [LARGE SCALE GENOMIC DNA]</scope>
    <source>
        <strain evidence="9">W13939</strain>
    </source>
</reference>
<dbReference type="GO" id="GO:0005739">
    <property type="term" value="C:mitochondrion"/>
    <property type="evidence" value="ECO:0007669"/>
    <property type="project" value="UniProtKB-SubCell"/>
</dbReference>
<dbReference type="GO" id="GO:0016020">
    <property type="term" value="C:membrane"/>
    <property type="evidence" value="ECO:0007669"/>
    <property type="project" value="UniProtKB-SubCell"/>
</dbReference>
<dbReference type="InterPro" id="IPR029058">
    <property type="entry name" value="AB_hydrolase_fold"/>
</dbReference>
<dbReference type="Pfam" id="PF17046">
    <property type="entry name" value="Ses_B"/>
    <property type="match status" value="1"/>
</dbReference>
<evidence type="ECO:0000256" key="1">
    <source>
        <dbReference type="ARBA" id="ARBA00004173"/>
    </source>
</evidence>
<dbReference type="OrthoDB" id="427518at2759"/>
<dbReference type="Gene3D" id="3.40.50.1820">
    <property type="entry name" value="alpha/beta hydrolase"/>
    <property type="match status" value="1"/>
</dbReference>
<keyword evidence="5" id="KW-0496">Mitochondrion</keyword>
<protein>
    <recommendedName>
        <fullName evidence="7">Fungal death-pathway protein SesB domain-containing protein</fullName>
    </recommendedName>
</protein>
<dbReference type="RefSeq" id="XP_035346760.1">
    <property type="nucleotide sequence ID" value="XM_035490867.1"/>
</dbReference>
<keyword evidence="9" id="KW-1185">Reference proteome</keyword>